<dbReference type="InterPro" id="IPR008949">
    <property type="entry name" value="Isoprenoid_synthase_dom_sf"/>
</dbReference>
<dbReference type="GO" id="GO:0046872">
    <property type="term" value="F:metal ion binding"/>
    <property type="evidence" value="ECO:0007669"/>
    <property type="project" value="UniProtKB-KW"/>
</dbReference>
<gene>
    <name evidence="9" type="ORF">P168DRAFT_294024</name>
</gene>
<dbReference type="InterPro" id="IPR000717">
    <property type="entry name" value="PCI_dom"/>
</dbReference>
<dbReference type="OrthoDB" id="1713558at2759"/>
<accession>A0A2I1DCZ6</accession>
<evidence type="ECO:0000256" key="3">
    <source>
        <dbReference type="ARBA" id="ARBA00022723"/>
    </source>
</evidence>
<dbReference type="GO" id="GO:0042176">
    <property type="term" value="P:regulation of protein catabolic process"/>
    <property type="evidence" value="ECO:0007669"/>
    <property type="project" value="InterPro"/>
</dbReference>
<dbReference type="GO" id="GO:0004659">
    <property type="term" value="F:prenyltransferase activity"/>
    <property type="evidence" value="ECO:0007669"/>
    <property type="project" value="InterPro"/>
</dbReference>
<dbReference type="CDD" id="cd00685">
    <property type="entry name" value="Trans_IPPS_HT"/>
    <property type="match status" value="1"/>
</dbReference>
<dbReference type="GeneID" id="36545456"/>
<feature type="region of interest" description="Disordered" evidence="7">
    <location>
        <begin position="1"/>
        <end position="158"/>
    </location>
</feature>
<dbReference type="GO" id="GO:0008299">
    <property type="term" value="P:isoprenoid biosynthetic process"/>
    <property type="evidence" value="ECO:0007669"/>
    <property type="project" value="InterPro"/>
</dbReference>
<evidence type="ECO:0000256" key="5">
    <source>
        <dbReference type="ARBA" id="ARBA00022942"/>
    </source>
</evidence>
<dbReference type="GO" id="GO:0046165">
    <property type="term" value="P:alcohol biosynthetic process"/>
    <property type="evidence" value="ECO:0007669"/>
    <property type="project" value="UniProtKB-ARBA"/>
</dbReference>
<keyword evidence="6" id="KW-0175">Coiled coil</keyword>
<feature type="compositionally biased region" description="Low complexity" evidence="7">
    <location>
        <begin position="41"/>
        <end position="61"/>
    </location>
</feature>
<evidence type="ECO:0000256" key="7">
    <source>
        <dbReference type="SAM" id="MobiDB-lite"/>
    </source>
</evidence>
<evidence type="ECO:0000313" key="10">
    <source>
        <dbReference type="Proteomes" id="UP000234254"/>
    </source>
</evidence>
<evidence type="ECO:0000256" key="4">
    <source>
        <dbReference type="ARBA" id="ARBA00022842"/>
    </source>
</evidence>
<dbReference type="RefSeq" id="XP_024696346.1">
    <property type="nucleotide sequence ID" value="XM_024837932.1"/>
</dbReference>
<dbReference type="SMART" id="SM00088">
    <property type="entry name" value="PINT"/>
    <property type="match status" value="1"/>
</dbReference>
<comment type="caution">
    <text evidence="9">The sequence shown here is derived from an EMBL/GenBank/DDBJ whole genome shotgun (WGS) entry which is preliminary data.</text>
</comment>
<reference evidence="9" key="1">
    <citation type="submission" date="2016-12" db="EMBL/GenBank/DDBJ databases">
        <title>The genomes of Aspergillus section Nigri reveals drivers in fungal speciation.</title>
        <authorList>
            <consortium name="DOE Joint Genome Institute"/>
            <person name="Vesth T.C."/>
            <person name="Nybo J."/>
            <person name="Theobald S."/>
            <person name="Brandl J."/>
            <person name="Frisvad J.C."/>
            <person name="Nielsen K.F."/>
            <person name="Lyhne E.K."/>
            <person name="Kogle M.E."/>
            <person name="Kuo A."/>
            <person name="Riley R."/>
            <person name="Clum A."/>
            <person name="Nolan M."/>
            <person name="Lipzen A."/>
            <person name="Salamov A."/>
            <person name="Henrissat B."/>
            <person name="Wiebenga A."/>
            <person name="De vries R.P."/>
            <person name="Grigoriev I.V."/>
            <person name="Mortensen U.H."/>
            <person name="Andersen M.R."/>
            <person name="Baker S.E."/>
        </authorList>
    </citation>
    <scope>NUCLEOTIDE SEQUENCE</scope>
    <source>
        <strain evidence="9">IBT 28561</strain>
    </source>
</reference>
<sequence length="1096" mass="120124">MPAERRSLRSNSKSDSANGDKTRSTSQSSSSNKDKVAPTRGAAGKTRSASKAASSNTNANTEMGEQRDQPQTNGSDPKKNGVNGSEDVDMGEDTAGAPTSSSNASSKDRQGDEKMTVVVPPTKGSRLSGDKGQNQDGDVAMDGAEGDDQTPESQVDPKTKAIQDIKANFTLLDRAVTHFDPRFTLRVLRSISSMRKHITADVLAQVVVETYSPSSSTASFLLEAINQPAAFESAAPAESEMEVDSDKNRSAAKEVLPEVDTYLSILVQIYLYDRKEIQSGAQFSTALIERLRTMNRRTLDSLAARVYFYYSLFFEQIAPLPPSPAAAVTTIRQPLLAALRTAVLRKDADTQATVMTLLLRNYLSTSHISQADLLISHNRFPPSASNNQIARYLYYLGRIRAIQLQYTEAHGHLIGATRKSPSSHSARGFYQASHKLLVVVELLMGDIPDRAIFRQPALERALHPYLLLVQAVSVGDLDGFLSIVNTHSPTFRKDGTYTLILRLRQNVIKTGIRMMSLSYSRISLRDICLRLGLDSEESAEYIVAKAIRDGVIEASLDHERGFMKSKEVGDIYATREPGEVFHERIRACLSLHDESVKAMRFPMNQHRLELKSAQEARERERELAKEIQEGDMDDDDAGGDMKARTAPASALVLSSRIVTPSTTAICWQCLRNDLLSNRAPVQARKYHPTRRRDASPFGAAVSAAQTIFKGLPKAPAGISVDPLRIVGKELKFLTKNIRQLLGSGHPALDRVAKYYSRSEGKHMRPLLVLLMSQATALTSNHPRAPRAPSETVNDPITSTAVLQDANPDVHPLTAAPRAADGAPYDFTGDENILPAQRRLAEITELIHTASLLHDDVIDNAITRRSASSANVQFGNKMAVLAGDFLLGRASVALARLRDPEVTELLATVIANLVEGEFMQLKNTEADEKRPVFTEETITYYLQKTYLKTASLISKSCRATAVLGNSSPEVVEAAYAYGRNLGLAFQLVDDMLDYTISEAELGKPAGADLELGLATAPLLFAWKENPELGPMVGRKFSQEGDVSRARELVYRSHGVEKTRALAQEYADKAVAAIAHFPDSEAKAALIQMCEKTMNRRK</sequence>
<dbReference type="Pfam" id="PF00348">
    <property type="entry name" value="polyprenyl_synt"/>
    <property type="match status" value="1"/>
</dbReference>
<evidence type="ECO:0000259" key="8">
    <source>
        <dbReference type="PROSITE" id="PS50250"/>
    </source>
</evidence>
<dbReference type="InterPro" id="IPR050756">
    <property type="entry name" value="CSN3"/>
</dbReference>
<dbReference type="EMBL" id="MSFM01000001">
    <property type="protein sequence ID" value="PKY07752.1"/>
    <property type="molecule type" value="Genomic_DNA"/>
</dbReference>
<dbReference type="Pfam" id="PF01399">
    <property type="entry name" value="PCI"/>
    <property type="match status" value="1"/>
</dbReference>
<dbReference type="SMART" id="SM00753">
    <property type="entry name" value="PAM"/>
    <property type="match status" value="1"/>
</dbReference>
<keyword evidence="3" id="KW-0479">Metal-binding</keyword>
<proteinExistence type="inferred from homology"/>
<feature type="compositionally biased region" description="Basic and acidic residues" evidence="7">
    <location>
        <begin position="106"/>
        <end position="115"/>
    </location>
</feature>
<dbReference type="SFLD" id="SFLDS00005">
    <property type="entry name" value="Isoprenoid_Synthase_Type_I"/>
    <property type="match status" value="1"/>
</dbReference>
<dbReference type="Pfam" id="PF08375">
    <property type="entry name" value="Rpn3_C"/>
    <property type="match status" value="1"/>
</dbReference>
<dbReference type="Pfam" id="PF25573">
    <property type="entry name" value="TPR_PSMD3_N"/>
    <property type="match status" value="1"/>
</dbReference>
<dbReference type="PROSITE" id="PS00444">
    <property type="entry name" value="POLYPRENYL_SYNTHASE_2"/>
    <property type="match status" value="1"/>
</dbReference>
<evidence type="ECO:0000256" key="1">
    <source>
        <dbReference type="ARBA" id="ARBA00007912"/>
    </source>
</evidence>
<comment type="similarity">
    <text evidence="1">Belongs to the proteasome subunit S3 family.</text>
</comment>
<dbReference type="SUPFAM" id="SSF46785">
    <property type="entry name" value="Winged helix' DNA-binding domain"/>
    <property type="match status" value="1"/>
</dbReference>
<keyword evidence="4" id="KW-0460">Magnesium</keyword>
<keyword evidence="10" id="KW-1185">Reference proteome</keyword>
<evidence type="ECO:0000256" key="6">
    <source>
        <dbReference type="SAM" id="Coils"/>
    </source>
</evidence>
<evidence type="ECO:0000256" key="2">
    <source>
        <dbReference type="ARBA" id="ARBA00022679"/>
    </source>
</evidence>
<dbReference type="PANTHER" id="PTHR10758:SF2">
    <property type="entry name" value="26S PROTEASOME NON-ATPASE REGULATORY SUBUNIT 3"/>
    <property type="match status" value="1"/>
</dbReference>
<keyword evidence="2" id="KW-0808">Transferase</keyword>
<organism evidence="9 10">
    <name type="scientific">Aspergillus campestris (strain IBT 28561)</name>
    <dbReference type="NCBI Taxonomy" id="1392248"/>
    <lineage>
        <taxon>Eukaryota</taxon>
        <taxon>Fungi</taxon>
        <taxon>Dikarya</taxon>
        <taxon>Ascomycota</taxon>
        <taxon>Pezizomycotina</taxon>
        <taxon>Eurotiomycetes</taxon>
        <taxon>Eurotiomycetidae</taxon>
        <taxon>Eurotiales</taxon>
        <taxon>Aspergillaceae</taxon>
        <taxon>Aspergillus</taxon>
        <taxon>Aspergillus subgen. Circumdati</taxon>
    </lineage>
</organism>
<dbReference type="GO" id="GO:0043386">
    <property type="term" value="P:mycotoxin biosynthetic process"/>
    <property type="evidence" value="ECO:0007669"/>
    <property type="project" value="UniProtKB-ARBA"/>
</dbReference>
<dbReference type="GO" id="GO:0008541">
    <property type="term" value="C:proteasome regulatory particle, lid subcomplex"/>
    <property type="evidence" value="ECO:0007669"/>
    <property type="project" value="TreeGrafter"/>
</dbReference>
<dbReference type="InterPro" id="IPR000092">
    <property type="entry name" value="Polyprenyl_synt"/>
</dbReference>
<feature type="domain" description="PCI" evidence="8">
    <location>
        <begin position="390"/>
        <end position="570"/>
    </location>
</feature>
<dbReference type="InterPro" id="IPR013586">
    <property type="entry name" value="PSMD3_C"/>
</dbReference>
<dbReference type="InterPro" id="IPR057985">
    <property type="entry name" value="TPR_PSMD3_N"/>
</dbReference>
<dbReference type="PROSITE" id="PS50250">
    <property type="entry name" value="PCI"/>
    <property type="match status" value="1"/>
</dbReference>
<name>A0A2I1DCZ6_ASPC2</name>
<dbReference type="Proteomes" id="UP000234254">
    <property type="component" value="Unassembled WGS sequence"/>
</dbReference>
<feature type="coiled-coil region" evidence="6">
    <location>
        <begin position="603"/>
        <end position="630"/>
    </location>
</feature>
<dbReference type="VEuPathDB" id="FungiDB:P168DRAFT_294024"/>
<protein>
    <submittedName>
        <fullName evidence="9">Terpenoid synthase</fullName>
    </submittedName>
</protein>
<dbReference type="Gene3D" id="1.10.600.10">
    <property type="entry name" value="Farnesyl Diphosphate Synthase"/>
    <property type="match status" value="1"/>
</dbReference>
<dbReference type="InterPro" id="IPR036390">
    <property type="entry name" value="WH_DNA-bd_sf"/>
</dbReference>
<keyword evidence="5" id="KW-0647">Proteasome</keyword>
<dbReference type="GO" id="GO:0006511">
    <property type="term" value="P:ubiquitin-dependent protein catabolic process"/>
    <property type="evidence" value="ECO:0007669"/>
    <property type="project" value="TreeGrafter"/>
</dbReference>
<evidence type="ECO:0000313" key="9">
    <source>
        <dbReference type="EMBL" id="PKY07752.1"/>
    </source>
</evidence>
<dbReference type="GO" id="GO:0030234">
    <property type="term" value="F:enzyme regulator activity"/>
    <property type="evidence" value="ECO:0007669"/>
    <property type="project" value="InterPro"/>
</dbReference>
<dbReference type="SUPFAM" id="SSF48576">
    <property type="entry name" value="Terpenoid synthases"/>
    <property type="match status" value="1"/>
</dbReference>
<dbReference type="InterPro" id="IPR033749">
    <property type="entry name" value="Polyprenyl_synt_CS"/>
</dbReference>
<dbReference type="AlphaFoldDB" id="A0A2I1DCZ6"/>
<dbReference type="PANTHER" id="PTHR10758">
    <property type="entry name" value="26S PROTEASOME NON-ATPASE REGULATORY SUBUNIT 3/COP9 SIGNALOSOME COMPLEX SUBUNIT 3"/>
    <property type="match status" value="1"/>
</dbReference>